<keyword evidence="3" id="KW-0723">Serine/threonine-protein kinase</keyword>
<evidence type="ECO:0000256" key="1">
    <source>
        <dbReference type="ARBA" id="ARBA00008867"/>
    </source>
</evidence>
<comment type="catalytic activity">
    <reaction evidence="9">
        <text>L-threonyl-[protein] + ATP = O-phospho-L-threonyl-[protein] + ADP + H(+)</text>
        <dbReference type="Rhea" id="RHEA:46608"/>
        <dbReference type="Rhea" id="RHEA-COMP:11060"/>
        <dbReference type="Rhea" id="RHEA-COMP:11605"/>
        <dbReference type="ChEBI" id="CHEBI:15378"/>
        <dbReference type="ChEBI" id="CHEBI:30013"/>
        <dbReference type="ChEBI" id="CHEBI:30616"/>
        <dbReference type="ChEBI" id="CHEBI:61977"/>
        <dbReference type="ChEBI" id="CHEBI:456216"/>
        <dbReference type="EC" id="2.7.12.1"/>
    </reaction>
</comment>
<evidence type="ECO:0000256" key="8">
    <source>
        <dbReference type="ARBA" id="ARBA00049003"/>
    </source>
</evidence>
<dbReference type="PROSITE" id="PS00108">
    <property type="entry name" value="PROTEIN_KINASE_ST"/>
    <property type="match status" value="1"/>
</dbReference>
<dbReference type="PROSITE" id="PS00107">
    <property type="entry name" value="PROTEIN_KINASE_ATP"/>
    <property type="match status" value="1"/>
</dbReference>
<dbReference type="Gene3D" id="3.30.200.20">
    <property type="entry name" value="Phosphorylase Kinase, domain 1"/>
    <property type="match status" value="1"/>
</dbReference>
<dbReference type="FunFam" id="3.30.200.20:FF:000127">
    <property type="entry name" value="Putative dual specificity tyrosine-phosphorylation-regulated kinase 2"/>
    <property type="match status" value="1"/>
</dbReference>
<keyword evidence="5 11" id="KW-0547">Nucleotide-binding</keyword>
<evidence type="ECO:0000256" key="11">
    <source>
        <dbReference type="PROSITE-ProRule" id="PRU10141"/>
    </source>
</evidence>
<keyword evidence="4" id="KW-0808">Transferase</keyword>
<dbReference type="InterPro" id="IPR008271">
    <property type="entry name" value="Ser/Thr_kinase_AS"/>
</dbReference>
<dbReference type="PANTHER" id="PTHR24058">
    <property type="entry name" value="DUAL SPECIFICITY PROTEIN KINASE"/>
    <property type="match status" value="1"/>
</dbReference>
<dbReference type="GO" id="GO:0005634">
    <property type="term" value="C:nucleus"/>
    <property type="evidence" value="ECO:0007669"/>
    <property type="project" value="TreeGrafter"/>
</dbReference>
<dbReference type="EMBL" id="MKHE01000022">
    <property type="protein sequence ID" value="OWK03676.1"/>
    <property type="molecule type" value="Genomic_DNA"/>
</dbReference>
<feature type="compositionally biased region" description="Polar residues" evidence="12">
    <location>
        <begin position="495"/>
        <end position="505"/>
    </location>
</feature>
<dbReference type="PANTHER" id="PTHR24058:SF22">
    <property type="entry name" value="DUAL SPECIFICITY TYROSINE-PHOSPHORYLATION-REGULATED KINASE 4"/>
    <property type="match status" value="1"/>
</dbReference>
<evidence type="ECO:0000256" key="4">
    <source>
        <dbReference type="ARBA" id="ARBA00022679"/>
    </source>
</evidence>
<keyword evidence="7 11" id="KW-0067">ATP-binding</keyword>
<dbReference type="GO" id="GO:0004674">
    <property type="term" value="F:protein serine/threonine kinase activity"/>
    <property type="evidence" value="ECO:0007669"/>
    <property type="project" value="UniProtKB-KW"/>
</dbReference>
<evidence type="ECO:0000256" key="7">
    <source>
        <dbReference type="ARBA" id="ARBA00022840"/>
    </source>
</evidence>
<feature type="compositionally biased region" description="Basic and acidic residues" evidence="12">
    <location>
        <begin position="72"/>
        <end position="81"/>
    </location>
</feature>
<dbReference type="Pfam" id="PF00069">
    <property type="entry name" value="Pkinase"/>
    <property type="match status" value="1"/>
</dbReference>
<feature type="domain" description="Protein kinase" evidence="13">
    <location>
        <begin position="159"/>
        <end position="433"/>
    </location>
</feature>
<dbReference type="InterPro" id="IPR017441">
    <property type="entry name" value="Protein_kinase_ATP_BS"/>
</dbReference>
<dbReference type="GO" id="GO:0005524">
    <property type="term" value="F:ATP binding"/>
    <property type="evidence" value="ECO:0007669"/>
    <property type="project" value="UniProtKB-UniRule"/>
</dbReference>
<dbReference type="AlphaFoldDB" id="A0A212CCF5"/>
<evidence type="ECO:0000256" key="2">
    <source>
        <dbReference type="ARBA" id="ARBA00013203"/>
    </source>
</evidence>
<dbReference type="Gene3D" id="3.30.10.30">
    <property type="entry name" value="DYRK"/>
    <property type="match status" value="1"/>
</dbReference>
<comment type="catalytic activity">
    <reaction evidence="8">
        <text>L-seryl-[protein] + ATP = O-phospho-L-seryl-[protein] + ADP + H(+)</text>
        <dbReference type="Rhea" id="RHEA:17989"/>
        <dbReference type="Rhea" id="RHEA-COMP:9863"/>
        <dbReference type="Rhea" id="RHEA-COMP:11604"/>
        <dbReference type="ChEBI" id="CHEBI:15378"/>
        <dbReference type="ChEBI" id="CHEBI:29999"/>
        <dbReference type="ChEBI" id="CHEBI:30616"/>
        <dbReference type="ChEBI" id="CHEBI:83421"/>
        <dbReference type="ChEBI" id="CHEBI:456216"/>
        <dbReference type="EC" id="2.7.12.1"/>
    </reaction>
</comment>
<dbReference type="PROSITE" id="PS50011">
    <property type="entry name" value="PROTEIN_KINASE_DOM"/>
    <property type="match status" value="1"/>
</dbReference>
<evidence type="ECO:0000256" key="6">
    <source>
        <dbReference type="ARBA" id="ARBA00022777"/>
    </source>
</evidence>
<evidence type="ECO:0000256" key="9">
    <source>
        <dbReference type="ARBA" id="ARBA00049308"/>
    </source>
</evidence>
<comment type="catalytic activity">
    <reaction evidence="10">
        <text>L-tyrosyl-[protein] + ATP = O-phospho-L-tyrosyl-[protein] + ADP + H(+)</text>
        <dbReference type="Rhea" id="RHEA:10596"/>
        <dbReference type="Rhea" id="RHEA-COMP:10136"/>
        <dbReference type="Rhea" id="RHEA-COMP:20101"/>
        <dbReference type="ChEBI" id="CHEBI:15378"/>
        <dbReference type="ChEBI" id="CHEBI:30616"/>
        <dbReference type="ChEBI" id="CHEBI:46858"/>
        <dbReference type="ChEBI" id="CHEBI:61978"/>
        <dbReference type="ChEBI" id="CHEBI:456216"/>
        <dbReference type="EC" id="2.7.12.1"/>
    </reaction>
</comment>
<evidence type="ECO:0000256" key="5">
    <source>
        <dbReference type="ARBA" id="ARBA00022741"/>
    </source>
</evidence>
<evidence type="ECO:0000256" key="3">
    <source>
        <dbReference type="ARBA" id="ARBA00022527"/>
    </source>
</evidence>
<organism evidence="14 15">
    <name type="scientific">Cervus elaphus hippelaphus</name>
    <name type="common">European red deer</name>
    <dbReference type="NCBI Taxonomy" id="46360"/>
    <lineage>
        <taxon>Eukaryota</taxon>
        <taxon>Metazoa</taxon>
        <taxon>Chordata</taxon>
        <taxon>Craniata</taxon>
        <taxon>Vertebrata</taxon>
        <taxon>Euteleostomi</taxon>
        <taxon>Mammalia</taxon>
        <taxon>Eutheria</taxon>
        <taxon>Laurasiatheria</taxon>
        <taxon>Artiodactyla</taxon>
        <taxon>Ruminantia</taxon>
        <taxon>Pecora</taxon>
        <taxon>Cervidae</taxon>
        <taxon>Cervinae</taxon>
        <taxon>Cervus</taxon>
    </lineage>
</organism>
<accession>A0A212CCF5</accession>
<feature type="binding site" evidence="11">
    <location>
        <position position="188"/>
    </location>
    <ligand>
        <name>ATP</name>
        <dbReference type="ChEBI" id="CHEBI:30616"/>
    </ligand>
</feature>
<sequence>MTQFLNKSTNTSFTSLPFVDTKGKKTMVNFPHISSKLPLKQPSLYQENQAHRQKSSELKPSETVFPSNVKTQDTKAEEKPPKKPKQHKVPLTAAEALKFFKKQLSSYEQSEILGYTELWFLGLEAEKLHMAPEKFSKTSFDDEHGSYMKVLHDHIAYRYEVLEMIGKGSFGQVAKCLDHKNNELVALKIIRNKKRFHHQALVELKILEALRRKDKDNTYNVVHMKDFFYFRNHLCITFELLGINLYELMKNNSFQGFSLTIVRRFTLSVLKCLQMLYMEKIIHCDLKPENIVLCQKGQVSVKVIDFGSSCYEHQKVYTYVQSRFYRSPEVILGHPYNMAIDMWSLGCIMAELHTGYPLFPGENEVEQLACIMEVLGLPPTRFIQTASRRQMFFDTFHALHPMRCSSSGSIPKGRLWEPSRRMTPDQALKHAWIHEPRNLKAQPRLQTLRKTSLCFPSESRKDKVQAQRHLDKKDVVLQVEAKDKIKDGATKQDENPGNQRGSGQHTAEVIQLPHLAEASGKPEVAVGPAEPKTSAGQQNKKPSPKNTNALPPIV</sequence>
<dbReference type="SMART" id="SM00220">
    <property type="entry name" value="S_TKc"/>
    <property type="match status" value="1"/>
</dbReference>
<evidence type="ECO:0000313" key="15">
    <source>
        <dbReference type="Proteomes" id="UP000242450"/>
    </source>
</evidence>
<reference evidence="14 15" key="1">
    <citation type="journal article" date="2018" name="Mol. Genet. Genomics">
        <title>The red deer Cervus elaphus genome CerEla1.0: sequencing, annotating, genes, and chromosomes.</title>
        <authorList>
            <person name="Bana N.A."/>
            <person name="Nyiri A."/>
            <person name="Nagy J."/>
            <person name="Frank K."/>
            <person name="Nagy T."/>
            <person name="Steger V."/>
            <person name="Schiller M."/>
            <person name="Lakatos P."/>
            <person name="Sugar L."/>
            <person name="Horn P."/>
            <person name="Barta E."/>
            <person name="Orosz L."/>
        </authorList>
    </citation>
    <scope>NUCLEOTIDE SEQUENCE [LARGE SCALE GENOMIC DNA]</scope>
    <source>
        <strain evidence="14">Hungarian</strain>
    </source>
</reference>
<dbReference type="InterPro" id="IPR050494">
    <property type="entry name" value="Ser_Thr_dual-spec_kinase"/>
</dbReference>
<proteinExistence type="inferred from homology"/>
<dbReference type="GO" id="GO:0005737">
    <property type="term" value="C:cytoplasm"/>
    <property type="evidence" value="ECO:0007669"/>
    <property type="project" value="TreeGrafter"/>
</dbReference>
<keyword evidence="6" id="KW-0418">Kinase</keyword>
<dbReference type="Proteomes" id="UP000242450">
    <property type="component" value="Chromosome 22"/>
</dbReference>
<feature type="compositionally biased region" description="Basic and acidic residues" evidence="12">
    <location>
        <begin position="483"/>
        <end position="494"/>
    </location>
</feature>
<dbReference type="OrthoDB" id="9332038at2759"/>
<feature type="region of interest" description="Disordered" evidence="12">
    <location>
        <begin position="39"/>
        <end position="88"/>
    </location>
</feature>
<keyword evidence="15" id="KW-1185">Reference proteome</keyword>
<dbReference type="Gene3D" id="1.10.510.10">
    <property type="entry name" value="Transferase(Phosphotransferase) domain 1"/>
    <property type="match status" value="1"/>
</dbReference>
<comment type="caution">
    <text evidence="14">The sequence shown here is derived from an EMBL/GenBank/DDBJ whole genome shotgun (WGS) entry which is preliminary data.</text>
</comment>
<feature type="region of interest" description="Disordered" evidence="12">
    <location>
        <begin position="483"/>
        <end position="554"/>
    </location>
</feature>
<dbReference type="InterPro" id="IPR042521">
    <property type="entry name" value="DYRK"/>
</dbReference>
<gene>
    <name evidence="14" type="ORF">Celaphus_00013888</name>
</gene>
<comment type="similarity">
    <text evidence="1">Belongs to the protein kinase superfamily. CMGC Ser/Thr protein kinase family. MNB/DYRK subfamily.</text>
</comment>
<dbReference type="InterPro" id="IPR000719">
    <property type="entry name" value="Prot_kinase_dom"/>
</dbReference>
<dbReference type="GO" id="GO:0005856">
    <property type="term" value="C:cytoskeleton"/>
    <property type="evidence" value="ECO:0007669"/>
    <property type="project" value="TreeGrafter"/>
</dbReference>
<name>A0A212CCF5_CEREH</name>
<dbReference type="SUPFAM" id="SSF56112">
    <property type="entry name" value="Protein kinase-like (PK-like)"/>
    <property type="match status" value="1"/>
</dbReference>
<feature type="compositionally biased region" description="Polar residues" evidence="12">
    <location>
        <begin position="534"/>
        <end position="554"/>
    </location>
</feature>
<dbReference type="InterPro" id="IPR011009">
    <property type="entry name" value="Kinase-like_dom_sf"/>
</dbReference>
<evidence type="ECO:0000256" key="10">
    <source>
        <dbReference type="ARBA" id="ARBA00051680"/>
    </source>
</evidence>
<evidence type="ECO:0000313" key="14">
    <source>
        <dbReference type="EMBL" id="OWK03676.1"/>
    </source>
</evidence>
<dbReference type="EC" id="2.7.12.1" evidence="2"/>
<dbReference type="GO" id="GO:0004712">
    <property type="term" value="F:protein serine/threonine/tyrosine kinase activity"/>
    <property type="evidence" value="ECO:0007669"/>
    <property type="project" value="UniProtKB-EC"/>
</dbReference>
<evidence type="ECO:0000259" key="13">
    <source>
        <dbReference type="PROSITE" id="PS50011"/>
    </source>
</evidence>
<evidence type="ECO:0000256" key="12">
    <source>
        <dbReference type="SAM" id="MobiDB-lite"/>
    </source>
</evidence>
<protein>
    <recommendedName>
        <fullName evidence="2">dual-specificity kinase</fullName>
        <ecNumber evidence="2">2.7.12.1</ecNumber>
    </recommendedName>
</protein>